<dbReference type="PANTHER" id="PTHR40518">
    <property type="entry name" value="ACETOACETATE DECARBOXYLASE"/>
    <property type="match status" value="1"/>
</dbReference>
<protein>
    <recommendedName>
        <fullName evidence="3">Acetoacetate decarboxylase</fullName>
    </recommendedName>
</protein>
<dbReference type="VEuPathDB" id="FungiDB:jhhlp_004263"/>
<evidence type="ECO:0000313" key="1">
    <source>
        <dbReference type="EMBL" id="PKS09644.1"/>
    </source>
</evidence>
<dbReference type="EMBL" id="NLAX01000010">
    <property type="protein sequence ID" value="PKS09644.1"/>
    <property type="molecule type" value="Genomic_DNA"/>
</dbReference>
<keyword evidence="2" id="KW-1185">Reference proteome</keyword>
<reference evidence="1 2" key="1">
    <citation type="journal article" date="2017" name="G3 (Bethesda)">
        <title>First Draft Genome Sequence of the Pathogenic Fungus Lomentospora prolificans (Formerly Scedosporium prolificans).</title>
        <authorList>
            <person name="Luo R."/>
            <person name="Zimin A."/>
            <person name="Workman R."/>
            <person name="Fan Y."/>
            <person name="Pertea G."/>
            <person name="Grossman N."/>
            <person name="Wear M.P."/>
            <person name="Jia B."/>
            <person name="Miller H."/>
            <person name="Casadevall A."/>
            <person name="Timp W."/>
            <person name="Zhang S.X."/>
            <person name="Salzberg S.L."/>
        </authorList>
    </citation>
    <scope>NUCLEOTIDE SEQUENCE [LARGE SCALE GENOMIC DNA]</scope>
    <source>
        <strain evidence="1 2">JHH-5317</strain>
    </source>
</reference>
<name>A0A2N3NB39_9PEZI</name>
<gene>
    <name evidence="1" type="ORF">jhhlp_004263</name>
</gene>
<evidence type="ECO:0008006" key="3">
    <source>
        <dbReference type="Google" id="ProtNLM"/>
    </source>
</evidence>
<dbReference type="InParanoid" id="A0A2N3NB39"/>
<dbReference type="Proteomes" id="UP000233524">
    <property type="component" value="Unassembled WGS sequence"/>
</dbReference>
<sequence>MPNIPAPDDITHVPAPWTLKGTVYQFAWWTPRAQAEAMPTMAYSPLESSSSFSAPEGSKPLGGLSVVQIIRYTDSPVGPYDELLVIPGFHEYAIDDEKTGKRVTKRNARITRIYVSQKYTCWNGRINWNIPKHLASFEWHTDPSTSTTMVKVYPHDMAVPAGNTRSIDASEATASKIPFFQATFKPIPFTPNFPFSARIFNYLGVDPTLVQPPLPEGNNASKKELPGTNRWCAIDPVQSSWKTRLGWFDLRQETDASGNVAGGAQGENFWPGIGRWHLGIRMEDATIEFGEGRYWDSPRSVL</sequence>
<organism evidence="1 2">
    <name type="scientific">Lomentospora prolificans</name>
    <dbReference type="NCBI Taxonomy" id="41688"/>
    <lineage>
        <taxon>Eukaryota</taxon>
        <taxon>Fungi</taxon>
        <taxon>Dikarya</taxon>
        <taxon>Ascomycota</taxon>
        <taxon>Pezizomycotina</taxon>
        <taxon>Sordariomycetes</taxon>
        <taxon>Hypocreomycetidae</taxon>
        <taxon>Microascales</taxon>
        <taxon>Microascaceae</taxon>
        <taxon>Lomentospora</taxon>
    </lineage>
</organism>
<comment type="caution">
    <text evidence="1">The sequence shown here is derived from an EMBL/GenBank/DDBJ whole genome shotgun (WGS) entry which is preliminary data.</text>
</comment>
<dbReference type="AlphaFoldDB" id="A0A2N3NB39"/>
<dbReference type="PANTHER" id="PTHR40518:SF1">
    <property type="entry name" value="ACETOACETATE DECARBOXYLASE"/>
    <property type="match status" value="1"/>
</dbReference>
<dbReference type="OrthoDB" id="9970474at2759"/>
<evidence type="ECO:0000313" key="2">
    <source>
        <dbReference type="Proteomes" id="UP000233524"/>
    </source>
</evidence>
<accession>A0A2N3NB39</accession>
<dbReference type="InterPro" id="IPR023375">
    <property type="entry name" value="ADC_dom_sf"/>
</dbReference>
<dbReference type="SUPFAM" id="SSF160104">
    <property type="entry name" value="Acetoacetate decarboxylase-like"/>
    <property type="match status" value="1"/>
</dbReference>
<proteinExistence type="predicted"/>
<dbReference type="Gene3D" id="2.40.400.10">
    <property type="entry name" value="Acetoacetate decarboxylase-like"/>
    <property type="match status" value="1"/>
</dbReference>